<evidence type="ECO:0000313" key="2">
    <source>
        <dbReference type="EMBL" id="QOR74622.1"/>
    </source>
</evidence>
<feature type="transmembrane region" description="Helical" evidence="1">
    <location>
        <begin position="46"/>
        <end position="64"/>
    </location>
</feature>
<keyword evidence="1" id="KW-0472">Membrane</keyword>
<feature type="transmembrane region" description="Helical" evidence="1">
    <location>
        <begin position="21"/>
        <end position="40"/>
    </location>
</feature>
<reference evidence="2 3" key="1">
    <citation type="submission" date="2020-10" db="EMBL/GenBank/DDBJ databases">
        <title>Complete genome of Cruoricapor ignavus strain M1214 isolated from the blood culture of a febrile patient.</title>
        <authorList>
            <person name="Guglielmino C.J.D."/>
        </authorList>
    </citation>
    <scope>NUCLEOTIDE SEQUENCE [LARGE SCALE GENOMIC DNA]</scope>
    <source>
        <strain evidence="2 3">M1214</strain>
    </source>
</reference>
<dbReference type="AlphaFoldDB" id="A0A7M1T6X0"/>
<proteinExistence type="predicted"/>
<keyword evidence="1" id="KW-1133">Transmembrane helix</keyword>
<keyword evidence="1" id="KW-0812">Transmembrane</keyword>
<gene>
    <name evidence="2" type="ORF">IMZ16_04090</name>
</gene>
<protein>
    <submittedName>
        <fullName evidence="2">DUF4133 domain-containing protein</fullName>
    </submittedName>
</protein>
<evidence type="ECO:0000313" key="3">
    <source>
        <dbReference type="Proteomes" id="UP000593605"/>
    </source>
</evidence>
<organism evidence="2 3">
    <name type="scientific">Cruoricaptor ignavus</name>
    <dbReference type="NCBI Taxonomy" id="1118202"/>
    <lineage>
        <taxon>Bacteria</taxon>
        <taxon>Pseudomonadati</taxon>
        <taxon>Bacteroidota</taxon>
        <taxon>Flavobacteriia</taxon>
        <taxon>Flavobacteriales</taxon>
        <taxon>Weeksellaceae</taxon>
        <taxon>Cruoricaptor</taxon>
    </lineage>
</organism>
<dbReference type="EMBL" id="CP063145">
    <property type="protein sequence ID" value="QOR74622.1"/>
    <property type="molecule type" value="Genomic_DNA"/>
</dbReference>
<dbReference type="Proteomes" id="UP000593605">
    <property type="component" value="Chromosome"/>
</dbReference>
<dbReference type="KEGG" id="civ:IMZ16_04090"/>
<sequence>MAFYLYKGLKKPLYFLGLKEKYIYYALGVVFGGFLLLAVLSATVGTLGTVAGLAIIGVGILIIFKIQDKKGLYSKTKNDGEVHEIPNMMGKRLKKK</sequence>
<dbReference type="RefSeq" id="WP_193440604.1">
    <property type="nucleotide sequence ID" value="NZ_CP063145.1"/>
</dbReference>
<accession>A0A7M1T6X0</accession>
<evidence type="ECO:0000256" key="1">
    <source>
        <dbReference type="SAM" id="Phobius"/>
    </source>
</evidence>
<name>A0A7M1T6X0_9FLAO</name>